<dbReference type="HOGENOM" id="CLU_3398558_0_0_9"/>
<dbReference type="EMBL" id="CP000046">
    <property type="protein sequence ID" value="AAY21091.1"/>
    <property type="molecule type" value="Genomic_DNA"/>
</dbReference>
<dbReference type="RefSeq" id="WP_001790553.1">
    <property type="nucleotide sequence ID" value="NC_002951.2"/>
</dbReference>
<evidence type="ECO:0000313" key="1">
    <source>
        <dbReference type="EMBL" id="AAY21091.1"/>
    </source>
</evidence>
<gene>
    <name evidence="1" type="ordered locus">SACOL2244</name>
</gene>
<sequence length="31" mass="3529">MILTCYNTFNTSFAIIEFKSKISGIDEARSK</sequence>
<proteinExistence type="predicted"/>
<evidence type="ECO:0000313" key="2">
    <source>
        <dbReference type="Proteomes" id="UP000000530"/>
    </source>
</evidence>
<dbReference type="Proteomes" id="UP000000530">
    <property type="component" value="Chromosome"/>
</dbReference>
<name>A0A0H2X257_STAAC</name>
<reference evidence="1 2" key="1">
    <citation type="journal article" date="2005" name="J. Bacteriol.">
        <title>Insights on evolution of virulence and resistance from the complete genome analysis of an early methicillin-resistant Staphylococcus aureus strain and a biofilm-producing methicillin-resistant Staphylococcus epidermidis strain.</title>
        <authorList>
            <person name="Gill S.R."/>
            <person name="Fouts D.E."/>
            <person name="Archer G.L."/>
            <person name="Mongodin E.F."/>
            <person name="Deboy R.T."/>
            <person name="Ravel J."/>
            <person name="Paulsen I.T."/>
            <person name="Kolonay J.F."/>
            <person name="Brinkac L."/>
            <person name="Beanan M."/>
            <person name="Dodson R.J."/>
            <person name="Daugherty S.C."/>
            <person name="Madupu R."/>
            <person name="Angiuoli S.V."/>
            <person name="Durkin A.S."/>
            <person name="Haft D.H."/>
            <person name="Vamathevan J."/>
            <person name="Khouri H."/>
            <person name="Utterback T."/>
            <person name="Lee C."/>
            <person name="Dimitrov G."/>
            <person name="Jiang L."/>
            <person name="Qin H."/>
            <person name="Weidman J."/>
            <person name="Tran K."/>
            <person name="Kang K."/>
            <person name="Hance I.R."/>
            <person name="Nelson K.E."/>
            <person name="Fraser C.M."/>
        </authorList>
    </citation>
    <scope>NUCLEOTIDE SEQUENCE [LARGE SCALE GENOMIC DNA]</scope>
    <source>
        <strain evidence="1 2">COL</strain>
    </source>
</reference>
<dbReference type="KEGG" id="sac:SACOL2244"/>
<accession>A0A0H2X257</accession>
<protein>
    <submittedName>
        <fullName evidence="1">Uncharacterized protein</fullName>
    </submittedName>
</protein>
<dbReference type="AlphaFoldDB" id="A0A0H2X257"/>
<organism evidence="1 2">
    <name type="scientific">Staphylococcus aureus (strain COL)</name>
    <dbReference type="NCBI Taxonomy" id="93062"/>
    <lineage>
        <taxon>Bacteria</taxon>
        <taxon>Bacillati</taxon>
        <taxon>Bacillota</taxon>
        <taxon>Bacilli</taxon>
        <taxon>Bacillales</taxon>
        <taxon>Staphylococcaceae</taxon>
        <taxon>Staphylococcus</taxon>
    </lineage>
</organism>